<evidence type="ECO:0008006" key="3">
    <source>
        <dbReference type="Google" id="ProtNLM"/>
    </source>
</evidence>
<gene>
    <name evidence="1" type="ORF">ACFPO9_16260</name>
</gene>
<evidence type="ECO:0000313" key="1">
    <source>
        <dbReference type="EMBL" id="MFC5550068.1"/>
    </source>
</evidence>
<proteinExistence type="predicted"/>
<organism evidence="1 2">
    <name type="scientific">Massilia aerilata</name>
    <dbReference type="NCBI Taxonomy" id="453817"/>
    <lineage>
        <taxon>Bacteria</taxon>
        <taxon>Pseudomonadati</taxon>
        <taxon>Pseudomonadota</taxon>
        <taxon>Betaproteobacteria</taxon>
        <taxon>Burkholderiales</taxon>
        <taxon>Oxalobacteraceae</taxon>
        <taxon>Telluria group</taxon>
        <taxon>Massilia</taxon>
    </lineage>
</organism>
<evidence type="ECO:0000313" key="2">
    <source>
        <dbReference type="Proteomes" id="UP001596086"/>
    </source>
</evidence>
<sequence>MSASYGFGDLETKGYNVLAAYRHDDQSQVKSTERDFAKTAYIPFDFRGNHYIYDRTSTATIPANVTATFNNNIPSIGFSPYLKKTGNCPAMNFVSLNNTATTQNCAFDFVQTVEVVPENKRDGLFLKGTLNVSDNLQLFTDFAFSRFDITARIAPNTAPFTIVANSAMYNQYVAPYLTAQQLANVKAVSGNYRTYDWGTRDSRTLTDSTHFVAGADGNFSGWNLNSALT</sequence>
<dbReference type="Proteomes" id="UP001596086">
    <property type="component" value="Unassembled WGS sequence"/>
</dbReference>
<protein>
    <recommendedName>
        <fullName evidence="3">TonB-dependent receptor</fullName>
    </recommendedName>
</protein>
<dbReference type="PANTHER" id="PTHR47234">
    <property type="match status" value="1"/>
</dbReference>
<keyword evidence="2" id="KW-1185">Reference proteome</keyword>
<dbReference type="EMBL" id="JBHSMZ010000011">
    <property type="protein sequence ID" value="MFC5550068.1"/>
    <property type="molecule type" value="Genomic_DNA"/>
</dbReference>
<name>A0ABW0RZJ7_9BURK</name>
<comment type="caution">
    <text evidence="1">The sequence shown here is derived from an EMBL/GenBank/DDBJ whole genome shotgun (WGS) entry which is preliminary data.</text>
</comment>
<dbReference type="PANTHER" id="PTHR47234:SF3">
    <property type="entry name" value="SECRETIN_TONB SHORT N-TERMINAL DOMAIN-CONTAINING PROTEIN"/>
    <property type="match status" value="1"/>
</dbReference>
<accession>A0ABW0RZJ7</accession>
<dbReference type="RefSeq" id="WP_379772165.1">
    <property type="nucleotide sequence ID" value="NZ_JBHSMZ010000011.1"/>
</dbReference>
<reference evidence="2" key="1">
    <citation type="journal article" date="2019" name="Int. J. Syst. Evol. Microbiol.">
        <title>The Global Catalogue of Microorganisms (GCM) 10K type strain sequencing project: providing services to taxonomists for standard genome sequencing and annotation.</title>
        <authorList>
            <consortium name="The Broad Institute Genomics Platform"/>
            <consortium name="The Broad Institute Genome Sequencing Center for Infectious Disease"/>
            <person name="Wu L."/>
            <person name="Ma J."/>
        </authorList>
    </citation>
    <scope>NUCLEOTIDE SEQUENCE [LARGE SCALE GENOMIC DNA]</scope>
    <source>
        <strain evidence="2">CGMCC 4.5798</strain>
    </source>
</reference>